<dbReference type="PANTHER" id="PTHR42855">
    <property type="entry name" value="ABC TRANSPORTER ATP-BINDING SUBUNIT"/>
    <property type="match status" value="1"/>
</dbReference>
<dbReference type="AlphaFoldDB" id="A0A1M4PMV7"/>
<dbReference type="GO" id="GO:0005524">
    <property type="term" value="F:ATP binding"/>
    <property type="evidence" value="ECO:0007669"/>
    <property type="project" value="InterPro"/>
</dbReference>
<evidence type="ECO:0000313" key="3">
    <source>
        <dbReference type="Proteomes" id="UP000245423"/>
    </source>
</evidence>
<dbReference type="PROSITE" id="PS50893">
    <property type="entry name" value="ABC_TRANSPORTER_2"/>
    <property type="match status" value="1"/>
</dbReference>
<protein>
    <submittedName>
        <fullName evidence="2">ABC transporter related</fullName>
    </submittedName>
</protein>
<dbReference type="OrthoDB" id="9801441at2"/>
<dbReference type="Gene3D" id="3.40.50.300">
    <property type="entry name" value="P-loop containing nucleotide triphosphate hydrolases"/>
    <property type="match status" value="1"/>
</dbReference>
<gene>
    <name evidence="2" type="ORF">CUESP1_1434</name>
</gene>
<organism evidence="2 3">
    <name type="scientific">[Clostridium] ultunense Esp</name>
    <dbReference type="NCBI Taxonomy" id="1288971"/>
    <lineage>
        <taxon>Bacteria</taxon>
        <taxon>Bacillati</taxon>
        <taxon>Bacillota</taxon>
        <taxon>Tissierellia</taxon>
        <taxon>Tissierellales</taxon>
        <taxon>Tepidimicrobiaceae</taxon>
        <taxon>Schnuerera</taxon>
    </lineage>
</organism>
<dbReference type="GO" id="GO:0016887">
    <property type="term" value="F:ATP hydrolysis activity"/>
    <property type="evidence" value="ECO:0007669"/>
    <property type="project" value="InterPro"/>
</dbReference>
<dbReference type="InterPro" id="IPR051309">
    <property type="entry name" value="ABCF_ATPase"/>
</dbReference>
<dbReference type="InterPro" id="IPR003439">
    <property type="entry name" value="ABC_transporter-like_ATP-bd"/>
</dbReference>
<dbReference type="RefSeq" id="WP_051430901.1">
    <property type="nucleotide sequence ID" value="NZ_LT669839.1"/>
</dbReference>
<dbReference type="EMBL" id="LT669839">
    <property type="protein sequence ID" value="SHD76802.1"/>
    <property type="molecule type" value="Genomic_DNA"/>
</dbReference>
<accession>A0A1M4PMV7</accession>
<evidence type="ECO:0000313" key="2">
    <source>
        <dbReference type="EMBL" id="SHD76802.1"/>
    </source>
</evidence>
<proteinExistence type="predicted"/>
<reference evidence="2 3" key="1">
    <citation type="submission" date="2016-11" db="EMBL/GenBank/DDBJ databases">
        <authorList>
            <person name="Manzoor S."/>
        </authorList>
    </citation>
    <scope>NUCLEOTIDE SEQUENCE [LARGE SCALE GENOMIC DNA]</scope>
    <source>
        <strain evidence="2">Clostridium ultunense strain Esp</strain>
    </source>
</reference>
<dbReference type="SUPFAM" id="SSF52540">
    <property type="entry name" value="P-loop containing nucleoside triphosphate hydrolases"/>
    <property type="match status" value="1"/>
</dbReference>
<dbReference type="InterPro" id="IPR027417">
    <property type="entry name" value="P-loop_NTPase"/>
</dbReference>
<dbReference type="PANTHER" id="PTHR42855:SF2">
    <property type="entry name" value="DRUG RESISTANCE ABC TRANSPORTER,ATP-BINDING PROTEIN"/>
    <property type="match status" value="1"/>
</dbReference>
<feature type="domain" description="ABC transporter" evidence="1">
    <location>
        <begin position="4"/>
        <end position="198"/>
    </location>
</feature>
<dbReference type="Proteomes" id="UP000245423">
    <property type="component" value="Chromosome 1"/>
</dbReference>
<keyword evidence="3" id="KW-1185">Reference proteome</keyword>
<evidence type="ECO:0000259" key="1">
    <source>
        <dbReference type="PROSITE" id="PS50893"/>
    </source>
</evidence>
<name>A0A1M4PMV7_9FIRM</name>
<sequence length="199" mass="22598">MIEISLNHVEKYYGASQVLKDITFQVLKGEKVGIVGGNGTGKTTLFKVIAGIENYDKGLITLSKGSQIGYLEQIPNYPDEYRVIDVLKRAFQNEFKIQSMMQELELKMSNIEGRELDFTIKRYGELQNLFESKGGYEIEEKLSKICNGLSFNEKFLNRKFKDLSGGEKTTVLLGKILLEEPDILLLDEPTNHLDMNSMT</sequence>
<dbReference type="Pfam" id="PF00005">
    <property type="entry name" value="ABC_tran"/>
    <property type="match status" value="1"/>
</dbReference>